<dbReference type="RefSeq" id="XP_041542159.1">
    <property type="nucleotide sequence ID" value="XM_041688367.1"/>
</dbReference>
<dbReference type="OrthoDB" id="406864at2759"/>
<keyword evidence="4" id="KW-1185">Reference proteome</keyword>
<dbReference type="Pfam" id="PF22848">
    <property type="entry name" value="ASD1_dom"/>
    <property type="match status" value="1"/>
</dbReference>
<dbReference type="InterPro" id="IPR051563">
    <property type="entry name" value="Glycosyl_Hydrolase_51"/>
</dbReference>
<dbReference type="PANTHER" id="PTHR31776:SF0">
    <property type="entry name" value="ALPHA-L-ARABINOFURANOSIDASE 1"/>
    <property type="match status" value="1"/>
</dbReference>
<dbReference type="Proteomes" id="UP000661280">
    <property type="component" value="Chromosome 4"/>
</dbReference>
<dbReference type="EMBL" id="AP024428">
    <property type="protein sequence ID" value="BCR98393.1"/>
    <property type="molecule type" value="Genomic_DNA"/>
</dbReference>
<evidence type="ECO:0000256" key="1">
    <source>
        <dbReference type="ARBA" id="ARBA00023295"/>
    </source>
</evidence>
<dbReference type="GeneID" id="64959718"/>
<evidence type="ECO:0000259" key="2">
    <source>
        <dbReference type="Pfam" id="PF22848"/>
    </source>
</evidence>
<dbReference type="InterPro" id="IPR017853">
    <property type="entry name" value="GH"/>
</dbReference>
<sequence length="361" mass="39769">MIGVAKWLYVAVTTYFHRLSPVSHDYPMLVTRDNGTNGSVSSPITLTVQESAGNQSSPLLYGVMFEEMDHSGDGGIHGQLLQNNGFQGDNPSLTAYKPIGDVDLMQDMINPVSSAITSSLQVSVNFEADGFVGFANTGYNGIPVMNATYSCEFWMMGDYSGTIMLQLAGSTNDTIYASHNITVKSLWGKFTHYQTSFNSSASPDGDNEWRLLFNGSKMAGGTLNFGLVQLFPPTYKSRSNGLRSDVATFLEKIRPSFLRFPGGNNLEGLQIDSRWQWNLTIGPVVDRPGREGDWFYPNTDALGLDEYLWWCEDMNMEPILAVWDGKSYGGIVSGDELQPFIDDIMNELEVCPPSITTTLPS</sequence>
<proteinExistence type="predicted"/>
<feature type="domain" description="Alpha-L-arabinofuranosidase 1 catalytic" evidence="2">
    <location>
        <begin position="250"/>
        <end position="352"/>
    </location>
</feature>
<reference evidence="3" key="2">
    <citation type="submission" date="2021-02" db="EMBL/GenBank/DDBJ databases">
        <title>Aspergillus luchuensis mut. kawachii IFO 4304 genome sequence.</title>
        <authorList>
            <person name="Mori K."/>
            <person name="Kadooka C."/>
            <person name="Goto M."/>
            <person name="Futagami T."/>
        </authorList>
    </citation>
    <scope>NUCLEOTIDE SEQUENCE</scope>
    <source>
        <strain evidence="3">IFO 4308</strain>
    </source>
</reference>
<accession>A0A7R7W9J3</accession>
<dbReference type="Gene3D" id="2.60.120.260">
    <property type="entry name" value="Galactose-binding domain-like"/>
    <property type="match status" value="1"/>
</dbReference>
<protein>
    <recommendedName>
        <fullName evidence="2">Alpha-L-arabinofuranosidase 1 catalytic domain-containing protein</fullName>
    </recommendedName>
</protein>
<dbReference type="SUPFAM" id="SSF51445">
    <property type="entry name" value="(Trans)glycosidases"/>
    <property type="match status" value="1"/>
</dbReference>
<keyword evidence="1" id="KW-0378">Hydrolase</keyword>
<reference evidence="3" key="1">
    <citation type="submission" date="2021-01" db="EMBL/GenBank/DDBJ databases">
        <authorList>
            <consortium name="Aspergillus luchuensis mut. kawachii IFO 4304 genome sequencing consortium"/>
            <person name="Kazuki M."/>
            <person name="Futagami T."/>
        </authorList>
    </citation>
    <scope>NUCLEOTIDE SEQUENCE</scope>
    <source>
        <strain evidence="3">IFO 4308</strain>
    </source>
</reference>
<dbReference type="InterPro" id="IPR055235">
    <property type="entry name" value="ASD1_cat"/>
</dbReference>
<evidence type="ECO:0000313" key="3">
    <source>
        <dbReference type="EMBL" id="BCR98393.1"/>
    </source>
</evidence>
<dbReference type="KEGG" id="aluc:AKAW2_40076A"/>
<dbReference type="PANTHER" id="PTHR31776">
    <property type="entry name" value="ALPHA-L-ARABINOFURANOSIDASE 1"/>
    <property type="match status" value="1"/>
</dbReference>
<name>A0A7R7W9J3_ASPKA</name>
<dbReference type="GO" id="GO:0046556">
    <property type="term" value="F:alpha-L-arabinofuranosidase activity"/>
    <property type="evidence" value="ECO:0007669"/>
    <property type="project" value="TreeGrafter"/>
</dbReference>
<dbReference type="AlphaFoldDB" id="A0A7R7W9J3"/>
<dbReference type="Gene3D" id="3.20.20.80">
    <property type="entry name" value="Glycosidases"/>
    <property type="match status" value="1"/>
</dbReference>
<organism evidence="3 4">
    <name type="scientific">Aspergillus kawachii</name>
    <name type="common">White koji mold</name>
    <name type="synonym">Aspergillus awamori var. kawachi</name>
    <dbReference type="NCBI Taxonomy" id="1069201"/>
    <lineage>
        <taxon>Eukaryota</taxon>
        <taxon>Fungi</taxon>
        <taxon>Dikarya</taxon>
        <taxon>Ascomycota</taxon>
        <taxon>Pezizomycotina</taxon>
        <taxon>Eurotiomycetes</taxon>
        <taxon>Eurotiomycetidae</taxon>
        <taxon>Eurotiales</taxon>
        <taxon>Aspergillaceae</taxon>
        <taxon>Aspergillus</taxon>
        <taxon>Aspergillus subgen. Circumdati</taxon>
    </lineage>
</organism>
<gene>
    <name evidence="3" type="ORF">AKAW2_40076A</name>
</gene>
<keyword evidence="1" id="KW-0326">Glycosidase</keyword>
<evidence type="ECO:0000313" key="4">
    <source>
        <dbReference type="Proteomes" id="UP000661280"/>
    </source>
</evidence>